<gene>
    <name evidence="1" type="ORF">AAK873_03200</name>
</gene>
<dbReference type="EMBL" id="JBCLPP010000006">
    <property type="protein sequence ID" value="MEY8244625.1"/>
    <property type="molecule type" value="Genomic_DNA"/>
</dbReference>
<sequence>MIYKKEIAGVIAILMLMACSHSLWDSLPGPISTFISTYYPLSNISSYDENNGTYYVTIKNGASITFDSDFQWTYINGNGEKLPQIFVEDKLEPKLVQYLMETESVGEVFAAHNEPREVILDMLDYKIRYIKESGEIMEIRE</sequence>
<organism evidence="1 2">
    <name type="scientific">Heminiphilus faecis</name>
    <dbReference type="NCBI Taxonomy" id="2601703"/>
    <lineage>
        <taxon>Bacteria</taxon>
        <taxon>Pseudomonadati</taxon>
        <taxon>Bacteroidota</taxon>
        <taxon>Bacteroidia</taxon>
        <taxon>Bacteroidales</taxon>
        <taxon>Muribaculaceae</taxon>
        <taxon>Heminiphilus</taxon>
    </lineage>
</organism>
<comment type="caution">
    <text evidence="1">The sequence shown here is derived from an EMBL/GenBank/DDBJ whole genome shotgun (WGS) entry which is preliminary data.</text>
</comment>
<evidence type="ECO:0008006" key="3">
    <source>
        <dbReference type="Google" id="ProtNLM"/>
    </source>
</evidence>
<accession>A0ABV4CWK6</accession>
<dbReference type="SUPFAM" id="SSF160574">
    <property type="entry name" value="BT0923-like"/>
    <property type="match status" value="1"/>
</dbReference>
<dbReference type="Gene3D" id="3.40.1420.30">
    <property type="match status" value="1"/>
</dbReference>
<dbReference type="Proteomes" id="UP001565200">
    <property type="component" value="Unassembled WGS sequence"/>
</dbReference>
<name>A0ABV4CWK6_9BACT</name>
<evidence type="ECO:0000313" key="2">
    <source>
        <dbReference type="Proteomes" id="UP001565200"/>
    </source>
</evidence>
<reference evidence="1 2" key="1">
    <citation type="submission" date="2024-03" db="EMBL/GenBank/DDBJ databases">
        <title>Mouse gut bacterial collection (mGBC) of GemPharmatech.</title>
        <authorList>
            <person name="He Y."/>
            <person name="Dong L."/>
            <person name="Wu D."/>
            <person name="Gao X."/>
            <person name="Lin Z."/>
        </authorList>
    </citation>
    <scope>NUCLEOTIDE SEQUENCE [LARGE SCALE GENOMIC DNA]</scope>
    <source>
        <strain evidence="1 2">54-13</strain>
    </source>
</reference>
<dbReference type="PROSITE" id="PS51257">
    <property type="entry name" value="PROKAR_LIPOPROTEIN"/>
    <property type="match status" value="1"/>
</dbReference>
<proteinExistence type="predicted"/>
<evidence type="ECO:0000313" key="1">
    <source>
        <dbReference type="EMBL" id="MEY8244625.1"/>
    </source>
</evidence>
<dbReference type="RefSeq" id="WP_121699209.1">
    <property type="nucleotide sequence ID" value="NZ_JBCLPP010000006.1"/>
</dbReference>
<keyword evidence="2" id="KW-1185">Reference proteome</keyword>
<protein>
    <recommendedName>
        <fullName evidence="3">Beta-lactamase-inhibitor-like PepSY-like domain-containing protein</fullName>
    </recommendedName>
</protein>